<keyword evidence="2 6" id="KW-0699">rRNA-binding</keyword>
<accession>A0ABQ2C653</accession>
<evidence type="ECO:0000256" key="6">
    <source>
        <dbReference type="HAMAP-Rule" id="MF_01363"/>
    </source>
</evidence>
<keyword evidence="3 6" id="KW-0694">RNA-binding</keyword>
<dbReference type="PANTHER" id="PTHR21349:SF0">
    <property type="entry name" value="LARGE RIBOSOMAL SUBUNIT PROTEIN BL21M"/>
    <property type="match status" value="1"/>
</dbReference>
<dbReference type="RefSeq" id="WP_153710306.1">
    <property type="nucleotide sequence ID" value="NZ_BMDS01000005.1"/>
</dbReference>
<keyword evidence="4 6" id="KW-0689">Ribosomal protein</keyword>
<evidence type="ECO:0000313" key="8">
    <source>
        <dbReference type="EMBL" id="GGI63747.1"/>
    </source>
</evidence>
<dbReference type="NCBIfam" id="TIGR00061">
    <property type="entry name" value="L21"/>
    <property type="match status" value="1"/>
</dbReference>
<dbReference type="GO" id="GO:0005840">
    <property type="term" value="C:ribosome"/>
    <property type="evidence" value="ECO:0007669"/>
    <property type="project" value="UniProtKB-KW"/>
</dbReference>
<dbReference type="InterPro" id="IPR001787">
    <property type="entry name" value="Ribosomal_bL21"/>
</dbReference>
<dbReference type="HAMAP" id="MF_01363">
    <property type="entry name" value="Ribosomal_bL21"/>
    <property type="match status" value="1"/>
</dbReference>
<gene>
    <name evidence="6 8" type="primary">rplU</name>
    <name evidence="8" type="ORF">GCM10011459_15810</name>
</gene>
<reference evidence="9" key="1">
    <citation type="journal article" date="2019" name="Int. J. Syst. Evol. Microbiol.">
        <title>The Global Catalogue of Microorganisms (GCM) 10K type strain sequencing project: providing services to taxonomists for standard genome sequencing and annotation.</title>
        <authorList>
            <consortium name="The Broad Institute Genomics Platform"/>
            <consortium name="The Broad Institute Genome Sequencing Center for Infectious Disease"/>
            <person name="Wu L."/>
            <person name="Ma J."/>
        </authorList>
    </citation>
    <scope>NUCLEOTIDE SEQUENCE [LARGE SCALE GENOMIC DNA]</scope>
    <source>
        <strain evidence="9">CCM 8609</strain>
    </source>
</reference>
<dbReference type="SUPFAM" id="SSF141091">
    <property type="entry name" value="L21p-like"/>
    <property type="match status" value="1"/>
</dbReference>
<dbReference type="PROSITE" id="PS01169">
    <property type="entry name" value="RIBOSOMAL_L21"/>
    <property type="match status" value="1"/>
</dbReference>
<comment type="subunit">
    <text evidence="6">Part of the 50S ribosomal subunit. Contacts protein L20.</text>
</comment>
<evidence type="ECO:0000313" key="9">
    <source>
        <dbReference type="Proteomes" id="UP000603295"/>
    </source>
</evidence>
<keyword evidence="9" id="KW-1185">Reference proteome</keyword>
<dbReference type="Pfam" id="PF00829">
    <property type="entry name" value="Ribosomal_L21p"/>
    <property type="match status" value="1"/>
</dbReference>
<evidence type="ECO:0000256" key="2">
    <source>
        <dbReference type="ARBA" id="ARBA00022730"/>
    </source>
</evidence>
<keyword evidence="5 6" id="KW-0687">Ribonucleoprotein</keyword>
<evidence type="ECO:0000256" key="1">
    <source>
        <dbReference type="ARBA" id="ARBA00008563"/>
    </source>
</evidence>
<protein>
    <recommendedName>
        <fullName evidence="6">Large ribosomal subunit protein bL21</fullName>
    </recommendedName>
</protein>
<evidence type="ECO:0000256" key="7">
    <source>
        <dbReference type="RuleBase" id="RU000562"/>
    </source>
</evidence>
<comment type="similarity">
    <text evidence="1 6 7">Belongs to the bacterial ribosomal protein bL21 family.</text>
</comment>
<sequence>MYAIIVTGGKQYKVEEGASIYVEKLEAKEGDKVTFDQVIFVGGDDTKIGTPVVDGVSVEGTVDKQGKEKKVVTFKYKPKKHTHTKQGHRQPYTKVTINKINA</sequence>
<dbReference type="Proteomes" id="UP000603295">
    <property type="component" value="Unassembled WGS sequence"/>
</dbReference>
<evidence type="ECO:0000256" key="3">
    <source>
        <dbReference type="ARBA" id="ARBA00022884"/>
    </source>
</evidence>
<dbReference type="PANTHER" id="PTHR21349">
    <property type="entry name" value="50S RIBOSOMAL PROTEIN L21"/>
    <property type="match status" value="1"/>
</dbReference>
<dbReference type="EMBL" id="BMDS01000005">
    <property type="protein sequence ID" value="GGI63747.1"/>
    <property type="molecule type" value="Genomic_DNA"/>
</dbReference>
<dbReference type="InterPro" id="IPR018258">
    <property type="entry name" value="Ribosomal_bL21_CS"/>
</dbReference>
<name>A0ABQ2C653_9LACO</name>
<organism evidence="8 9">
    <name type="scientific">Limosilactobacillus caviae</name>
    <dbReference type="NCBI Taxonomy" id="1769424"/>
    <lineage>
        <taxon>Bacteria</taxon>
        <taxon>Bacillati</taxon>
        <taxon>Bacillota</taxon>
        <taxon>Bacilli</taxon>
        <taxon>Lactobacillales</taxon>
        <taxon>Lactobacillaceae</taxon>
        <taxon>Limosilactobacillus</taxon>
    </lineage>
</organism>
<dbReference type="InterPro" id="IPR028909">
    <property type="entry name" value="bL21-like"/>
</dbReference>
<proteinExistence type="inferred from homology"/>
<evidence type="ECO:0000256" key="4">
    <source>
        <dbReference type="ARBA" id="ARBA00022980"/>
    </source>
</evidence>
<comment type="caution">
    <text evidence="8">The sequence shown here is derived from an EMBL/GenBank/DDBJ whole genome shotgun (WGS) entry which is preliminary data.</text>
</comment>
<evidence type="ECO:0000256" key="5">
    <source>
        <dbReference type="ARBA" id="ARBA00023274"/>
    </source>
</evidence>
<dbReference type="InterPro" id="IPR036164">
    <property type="entry name" value="bL21-like_sf"/>
</dbReference>
<comment type="function">
    <text evidence="6 7">This protein binds to 23S rRNA in the presence of protein L20.</text>
</comment>